<feature type="domain" description="DUF6604" evidence="2">
    <location>
        <begin position="11"/>
        <end position="287"/>
    </location>
</feature>
<proteinExistence type="predicted"/>
<sequence>MLPAFLDSTYKRYKHDTSKFIKWLFENGQKCGYKTPVSGAAKPQQEQVPAAKPRLKGKARKEAKQAAKATPSADPNDGRPAAEHRLVPPKELLPLAKAIVNSKMVTIPSDIIRSGLSAISARKRCTNYFKSKTTPEDIKTAQSNSEHSYFISLMEEVIMTLQPCFATSAGASTHKAEAKSVSIEDLENRFASLEVEEPQEDNVPAEPSPSTNSLEVVYDVEPPKTEKDIASEKLFALFCLFDDLQCLRTFIREQWVEFAVGKSSLITVSVVTNAALQLSIRTQDEILAAYPDCADYQSVLEAVMNAYNTNSHEELEAEIDDTLVHWIFAPAHQILDSFCDILRPNQVPFMKRGHFGIYNPSADRRKMTDAQQQNEDTILLCELLPEFAFIQRFKIGLFASDELTRGLVKMIETGKIPIWLTFATTILLDIHHLLRGNVGMAYDQLQVVGKHVKSTLDRHFKFSENLPAPVTWPKGNDKVLRSYAEGVDESILNDVVFPLKVKYYKQFGRVPPGEEERLYLLKRQPMLCGILAFRAALELQSAGVNLCNAWGTITYPAQFYMAVRNQDSSIQSWPGMDKAISIHTEERIFLGAAPKTIQESFKQTALILGYSASNFAPNRRQRGPTAHSKTGPRGLKSTTILGDFFGEGLAEVPGQDRHTFKIHDVEELLNEEAKNAELASDPKNKALRREWATTKRLTSLQLLQALKQFLPIELPKIDFNYFRMHEESIELLRTLRVELDQDFQKYFGPWYLDNESQLPFVGLYVIMTAFQSARVAEHYKIDAAGSLLLEKAGRVFEEFIDELLQD</sequence>
<evidence type="ECO:0000256" key="1">
    <source>
        <dbReference type="SAM" id="MobiDB-lite"/>
    </source>
</evidence>
<name>A0A1L7XPE0_9HELO</name>
<keyword evidence="4" id="KW-1185">Reference proteome</keyword>
<accession>A0A1L7XPE0</accession>
<evidence type="ECO:0000259" key="2">
    <source>
        <dbReference type="Pfam" id="PF20253"/>
    </source>
</evidence>
<gene>
    <name evidence="3" type="ORF">PAC_16783</name>
</gene>
<dbReference type="OrthoDB" id="5238236at2759"/>
<organism evidence="3 4">
    <name type="scientific">Phialocephala subalpina</name>
    <dbReference type="NCBI Taxonomy" id="576137"/>
    <lineage>
        <taxon>Eukaryota</taxon>
        <taxon>Fungi</taxon>
        <taxon>Dikarya</taxon>
        <taxon>Ascomycota</taxon>
        <taxon>Pezizomycotina</taxon>
        <taxon>Leotiomycetes</taxon>
        <taxon>Helotiales</taxon>
        <taxon>Mollisiaceae</taxon>
        <taxon>Phialocephala</taxon>
        <taxon>Phialocephala fortinii species complex</taxon>
    </lineage>
</organism>
<reference evidence="3 4" key="1">
    <citation type="submission" date="2016-03" db="EMBL/GenBank/DDBJ databases">
        <authorList>
            <person name="Ploux O."/>
        </authorList>
    </citation>
    <scope>NUCLEOTIDE SEQUENCE [LARGE SCALE GENOMIC DNA]</scope>
    <source>
        <strain evidence="3 4">UAMH 11012</strain>
    </source>
</reference>
<dbReference type="PANTHER" id="PTHR38795">
    <property type="entry name" value="DUF6604 DOMAIN-CONTAINING PROTEIN"/>
    <property type="match status" value="1"/>
</dbReference>
<protein>
    <recommendedName>
        <fullName evidence="2">DUF6604 domain-containing protein</fullName>
    </recommendedName>
</protein>
<evidence type="ECO:0000313" key="4">
    <source>
        <dbReference type="Proteomes" id="UP000184330"/>
    </source>
</evidence>
<dbReference type="STRING" id="576137.A0A1L7XPE0"/>
<dbReference type="InterPro" id="IPR046539">
    <property type="entry name" value="DUF6604"/>
</dbReference>
<dbReference type="Proteomes" id="UP000184330">
    <property type="component" value="Unassembled WGS sequence"/>
</dbReference>
<feature type="compositionally biased region" description="Basic and acidic residues" evidence="1">
    <location>
        <begin position="76"/>
        <end position="86"/>
    </location>
</feature>
<dbReference type="EMBL" id="FJOG01000040">
    <property type="protein sequence ID" value="CZR66882.1"/>
    <property type="molecule type" value="Genomic_DNA"/>
</dbReference>
<evidence type="ECO:0000313" key="3">
    <source>
        <dbReference type="EMBL" id="CZR66882.1"/>
    </source>
</evidence>
<dbReference type="AlphaFoldDB" id="A0A1L7XPE0"/>
<dbReference type="Pfam" id="PF20253">
    <property type="entry name" value="DUF6604"/>
    <property type="match status" value="1"/>
</dbReference>
<dbReference type="PANTHER" id="PTHR38795:SF1">
    <property type="entry name" value="DUF6604 DOMAIN-CONTAINING PROTEIN"/>
    <property type="match status" value="1"/>
</dbReference>
<feature type="region of interest" description="Disordered" evidence="1">
    <location>
        <begin position="36"/>
        <end position="86"/>
    </location>
</feature>